<dbReference type="EMBL" id="JACRVF010000001">
    <property type="protein sequence ID" value="MBC5991519.1"/>
    <property type="molecule type" value="Genomic_DNA"/>
</dbReference>
<evidence type="ECO:0000256" key="3">
    <source>
        <dbReference type="ARBA" id="ARBA00022759"/>
    </source>
</evidence>
<evidence type="ECO:0008006" key="9">
    <source>
        <dbReference type="Google" id="ProtNLM"/>
    </source>
</evidence>
<evidence type="ECO:0000256" key="2">
    <source>
        <dbReference type="ARBA" id="ARBA00022723"/>
    </source>
</evidence>
<dbReference type="CDD" id="cd10981">
    <property type="entry name" value="ZnPC_S1P1"/>
    <property type="match status" value="1"/>
</dbReference>
<dbReference type="GO" id="GO:0016788">
    <property type="term" value="F:hydrolase activity, acting on ester bonds"/>
    <property type="evidence" value="ECO:0007669"/>
    <property type="project" value="InterPro"/>
</dbReference>
<comment type="caution">
    <text evidence="7">The sequence shown here is derived from an EMBL/GenBank/DDBJ whole genome shotgun (WGS) entry which is preliminary data.</text>
</comment>
<keyword evidence="3" id="KW-0255">Endonuclease</keyword>
<dbReference type="PROSITE" id="PS51257">
    <property type="entry name" value="PROKAR_LIPOPROTEIN"/>
    <property type="match status" value="1"/>
</dbReference>
<evidence type="ECO:0000256" key="1">
    <source>
        <dbReference type="ARBA" id="ARBA00022722"/>
    </source>
</evidence>
<reference evidence="7" key="1">
    <citation type="submission" date="2020-08" db="EMBL/GenBank/DDBJ databases">
        <title>Pontibacter sp. SD6 16S ribosomal RNA gene Genome sequencing and assembly.</title>
        <authorList>
            <person name="Kang M."/>
        </authorList>
    </citation>
    <scope>NUCLEOTIDE SEQUENCE</scope>
    <source>
        <strain evidence="7">SD6</strain>
    </source>
</reference>
<keyword evidence="1" id="KW-0540">Nuclease</keyword>
<gene>
    <name evidence="7" type="ORF">H8S84_01565</name>
</gene>
<keyword evidence="5" id="KW-1015">Disulfide bond</keyword>
<evidence type="ECO:0000313" key="7">
    <source>
        <dbReference type="EMBL" id="MBC5991519.1"/>
    </source>
</evidence>
<dbReference type="AlphaFoldDB" id="A0A923N3J8"/>
<dbReference type="RefSeq" id="WP_187065521.1">
    <property type="nucleotide sequence ID" value="NZ_JACRVF010000001.1"/>
</dbReference>
<dbReference type="InterPro" id="IPR008947">
    <property type="entry name" value="PLipase_C/P1_nuclease_dom_sf"/>
</dbReference>
<dbReference type="Gene3D" id="1.10.575.10">
    <property type="entry name" value="P1 Nuclease"/>
    <property type="match status" value="1"/>
</dbReference>
<proteinExistence type="predicted"/>
<dbReference type="Pfam" id="PF02265">
    <property type="entry name" value="S1-P1_nuclease"/>
    <property type="match status" value="1"/>
</dbReference>
<organism evidence="7 8">
    <name type="scientific">Pontibacter cellulosilyticus</name>
    <dbReference type="NCBI Taxonomy" id="1720253"/>
    <lineage>
        <taxon>Bacteria</taxon>
        <taxon>Pseudomonadati</taxon>
        <taxon>Bacteroidota</taxon>
        <taxon>Cytophagia</taxon>
        <taxon>Cytophagales</taxon>
        <taxon>Hymenobacteraceae</taxon>
        <taxon>Pontibacter</taxon>
    </lineage>
</organism>
<evidence type="ECO:0000313" key="8">
    <source>
        <dbReference type="Proteomes" id="UP000603640"/>
    </source>
</evidence>
<dbReference type="SUPFAM" id="SSF48537">
    <property type="entry name" value="Phospholipase C/P1 nuclease"/>
    <property type="match status" value="1"/>
</dbReference>
<accession>A0A923N3J8</accession>
<dbReference type="Proteomes" id="UP000603640">
    <property type="component" value="Unassembled WGS sequence"/>
</dbReference>
<name>A0A923N3J8_9BACT</name>
<dbReference type="GO" id="GO:0046872">
    <property type="term" value="F:metal ion binding"/>
    <property type="evidence" value="ECO:0007669"/>
    <property type="project" value="UniProtKB-KW"/>
</dbReference>
<dbReference type="GO" id="GO:0006308">
    <property type="term" value="P:DNA catabolic process"/>
    <property type="evidence" value="ECO:0007669"/>
    <property type="project" value="InterPro"/>
</dbReference>
<evidence type="ECO:0000256" key="5">
    <source>
        <dbReference type="ARBA" id="ARBA00023157"/>
    </source>
</evidence>
<protein>
    <recommendedName>
        <fullName evidence="9">S1/P1 Nuclease</fullName>
    </recommendedName>
</protein>
<keyword evidence="2" id="KW-0479">Metal-binding</keyword>
<keyword evidence="4" id="KW-0378">Hydrolase</keyword>
<keyword evidence="6" id="KW-0325">Glycoprotein</keyword>
<dbReference type="InterPro" id="IPR003154">
    <property type="entry name" value="S1/P1nuclease"/>
</dbReference>
<dbReference type="GO" id="GO:0003676">
    <property type="term" value="F:nucleic acid binding"/>
    <property type="evidence" value="ECO:0007669"/>
    <property type="project" value="InterPro"/>
</dbReference>
<evidence type="ECO:0000256" key="4">
    <source>
        <dbReference type="ARBA" id="ARBA00022801"/>
    </source>
</evidence>
<sequence length="331" mass="38383">MRKKISLLVVAFVACSLLSYGWGFFGHKVVHQLSIYGLPKQMQGFFYQNQDYLVQKSVRPDERRNNDPEEAPRHFIDVDVYGVDAVYTMPQSWKAAAEKYPVDTLKKYGIVPWHVMVMKERLTNAFRQQNADSILFYAADLGHYIADAHVPLHTTLNYDGQLTNQHGLHSLWESKVPEMHAEMYKLQNKRAVYLKDTETAIWEVVRASHKLFPGVLELEREATKSFTPETKYVTVERNGRKRQYYSDDFAKKYAELLGPTVAQRMQSSAEVVSNFWYTCWVDGGKPDLDKLMASKLSKDQKKALKQEKKSWKKNTLFQEKRVLALQKKANS</sequence>
<evidence type="ECO:0000256" key="6">
    <source>
        <dbReference type="ARBA" id="ARBA00023180"/>
    </source>
</evidence>
<dbReference type="GO" id="GO:0004519">
    <property type="term" value="F:endonuclease activity"/>
    <property type="evidence" value="ECO:0007669"/>
    <property type="project" value="UniProtKB-KW"/>
</dbReference>
<keyword evidence="8" id="KW-1185">Reference proteome</keyword>